<dbReference type="AlphaFoldDB" id="A0A2G5DVF9"/>
<gene>
    <name evidence="1" type="ORF">AQUCO_01400259v1</name>
</gene>
<evidence type="ECO:0000313" key="2">
    <source>
        <dbReference type="Proteomes" id="UP000230069"/>
    </source>
</evidence>
<keyword evidence="2" id="KW-1185">Reference proteome</keyword>
<reference evidence="1 2" key="1">
    <citation type="submission" date="2017-09" db="EMBL/GenBank/DDBJ databases">
        <title>WGS assembly of Aquilegia coerulea Goldsmith.</title>
        <authorList>
            <person name="Hodges S."/>
            <person name="Kramer E."/>
            <person name="Nordborg M."/>
            <person name="Tomkins J."/>
            <person name="Borevitz J."/>
            <person name="Derieg N."/>
            <person name="Yan J."/>
            <person name="Mihaltcheva S."/>
            <person name="Hayes R.D."/>
            <person name="Rokhsar D."/>
        </authorList>
    </citation>
    <scope>NUCLEOTIDE SEQUENCE [LARGE SCALE GENOMIC DNA]</scope>
    <source>
        <strain evidence="2">cv. Goldsmith</strain>
    </source>
</reference>
<evidence type="ECO:0000313" key="1">
    <source>
        <dbReference type="EMBL" id="PIA47482.1"/>
    </source>
</evidence>
<dbReference type="InParanoid" id="A0A2G5DVF9"/>
<sequence>MNLALCQYKLQTFNRTGGTALMITYIKKVHSQVIFIFLLTVKEKIKMYLVVCLIHLDSGHMNKIWSK</sequence>
<organism evidence="1 2">
    <name type="scientific">Aquilegia coerulea</name>
    <name type="common">Rocky mountain columbine</name>
    <dbReference type="NCBI Taxonomy" id="218851"/>
    <lineage>
        <taxon>Eukaryota</taxon>
        <taxon>Viridiplantae</taxon>
        <taxon>Streptophyta</taxon>
        <taxon>Embryophyta</taxon>
        <taxon>Tracheophyta</taxon>
        <taxon>Spermatophyta</taxon>
        <taxon>Magnoliopsida</taxon>
        <taxon>Ranunculales</taxon>
        <taxon>Ranunculaceae</taxon>
        <taxon>Thalictroideae</taxon>
        <taxon>Aquilegia</taxon>
    </lineage>
</organism>
<proteinExistence type="predicted"/>
<name>A0A2G5DVF9_AQUCA</name>
<dbReference type="EMBL" id="KZ305031">
    <property type="protein sequence ID" value="PIA47482.1"/>
    <property type="molecule type" value="Genomic_DNA"/>
</dbReference>
<accession>A0A2G5DVF9</accession>
<protein>
    <submittedName>
        <fullName evidence="1">Uncharacterized protein</fullName>
    </submittedName>
</protein>
<dbReference type="Proteomes" id="UP000230069">
    <property type="component" value="Unassembled WGS sequence"/>
</dbReference>